<feature type="transmembrane region" description="Helical" evidence="1">
    <location>
        <begin position="12"/>
        <end position="36"/>
    </location>
</feature>
<comment type="caution">
    <text evidence="2">The sequence shown here is derived from an EMBL/GenBank/DDBJ whole genome shotgun (WGS) entry which is preliminary data.</text>
</comment>
<evidence type="ECO:0000256" key="1">
    <source>
        <dbReference type="SAM" id="Phobius"/>
    </source>
</evidence>
<proteinExistence type="predicted"/>
<dbReference type="InterPro" id="IPR036259">
    <property type="entry name" value="MFS_trans_sf"/>
</dbReference>
<evidence type="ECO:0000313" key="3">
    <source>
        <dbReference type="Proteomes" id="UP001165060"/>
    </source>
</evidence>
<dbReference type="SUPFAM" id="SSF103473">
    <property type="entry name" value="MFS general substrate transporter"/>
    <property type="match status" value="1"/>
</dbReference>
<protein>
    <submittedName>
        <fullName evidence="2">Uncharacterized protein</fullName>
    </submittedName>
</protein>
<name>A0ABQ6MCX8_9STRA</name>
<keyword evidence="1" id="KW-0472">Membrane</keyword>
<feature type="transmembrane region" description="Helical" evidence="1">
    <location>
        <begin position="161"/>
        <end position="183"/>
    </location>
</feature>
<feature type="transmembrane region" description="Helical" evidence="1">
    <location>
        <begin position="99"/>
        <end position="119"/>
    </location>
</feature>
<reference evidence="2 3" key="1">
    <citation type="journal article" date="2023" name="Commun. Biol.">
        <title>Genome analysis of Parmales, the sister group of diatoms, reveals the evolutionary specialization of diatoms from phago-mixotrophs to photoautotrophs.</title>
        <authorList>
            <person name="Ban H."/>
            <person name="Sato S."/>
            <person name="Yoshikawa S."/>
            <person name="Yamada K."/>
            <person name="Nakamura Y."/>
            <person name="Ichinomiya M."/>
            <person name="Sato N."/>
            <person name="Blanc-Mathieu R."/>
            <person name="Endo H."/>
            <person name="Kuwata A."/>
            <person name="Ogata H."/>
        </authorList>
    </citation>
    <scope>NUCLEOTIDE SEQUENCE [LARGE SCALE GENOMIC DNA]</scope>
</reference>
<feature type="transmembrane region" description="Helical" evidence="1">
    <location>
        <begin position="68"/>
        <end position="87"/>
    </location>
</feature>
<keyword evidence="3" id="KW-1185">Reference proteome</keyword>
<gene>
    <name evidence="2" type="ORF">TeGR_g13265</name>
</gene>
<accession>A0ABQ6MCX8</accession>
<keyword evidence="1" id="KW-1133">Transmembrane helix</keyword>
<organism evidence="2 3">
    <name type="scientific">Tetraparma gracilis</name>
    <dbReference type="NCBI Taxonomy" id="2962635"/>
    <lineage>
        <taxon>Eukaryota</taxon>
        <taxon>Sar</taxon>
        <taxon>Stramenopiles</taxon>
        <taxon>Ochrophyta</taxon>
        <taxon>Bolidophyceae</taxon>
        <taxon>Parmales</taxon>
        <taxon>Triparmaceae</taxon>
        <taxon>Tetraparma</taxon>
    </lineage>
</organism>
<dbReference type="Proteomes" id="UP001165060">
    <property type="component" value="Unassembled WGS sequence"/>
</dbReference>
<dbReference type="EMBL" id="BRYB01002677">
    <property type="protein sequence ID" value="GMI23792.1"/>
    <property type="molecule type" value="Genomic_DNA"/>
</dbReference>
<sequence>MSQPAFRIHEIVYSVLALVFTIISAISFTDLTVYFFDNEVSAEEKADGDWFPISEMLLRVDPEMKAELFFKLCLAIGLALVNFCTNYPRTTPQTLLHNLHFVSFCIACPAVLQVVGITYRDNFDLHMGAAGIFFAFGSASGIFASILEYRRADKHRIRTPLVYLAGLVMAGALLGLFLSLVTYPSVPRPDMRPPLVVGEYLGVTGFLLQNLSRVPPLERGDILEAQFGTRSVDKGVAMVSGNSETRV</sequence>
<evidence type="ECO:0000313" key="2">
    <source>
        <dbReference type="EMBL" id="GMI23792.1"/>
    </source>
</evidence>
<feature type="transmembrane region" description="Helical" evidence="1">
    <location>
        <begin position="125"/>
        <end position="149"/>
    </location>
</feature>
<keyword evidence="1" id="KW-0812">Transmembrane</keyword>